<dbReference type="EMBL" id="JAUHMF010000001">
    <property type="protein sequence ID" value="MDT8896849.1"/>
    <property type="molecule type" value="Genomic_DNA"/>
</dbReference>
<dbReference type="InterPro" id="IPR003425">
    <property type="entry name" value="CCB3/YggT"/>
</dbReference>
<protein>
    <submittedName>
        <fullName evidence="2">YggT family protein</fullName>
    </submittedName>
</protein>
<evidence type="ECO:0000256" key="1">
    <source>
        <dbReference type="SAM" id="Phobius"/>
    </source>
</evidence>
<keyword evidence="3" id="KW-1185">Reference proteome</keyword>
<evidence type="ECO:0000313" key="3">
    <source>
        <dbReference type="Proteomes" id="UP001254165"/>
    </source>
</evidence>
<dbReference type="RefSeq" id="WP_315623430.1">
    <property type="nucleotide sequence ID" value="NZ_JAUHMF010000001.1"/>
</dbReference>
<comment type="caution">
    <text evidence="2">The sequence shown here is derived from an EMBL/GenBank/DDBJ whole genome shotgun (WGS) entry which is preliminary data.</text>
</comment>
<dbReference type="Pfam" id="PF02325">
    <property type="entry name" value="CCB3_YggT"/>
    <property type="match status" value="1"/>
</dbReference>
<feature type="transmembrane region" description="Helical" evidence="1">
    <location>
        <begin position="12"/>
        <end position="31"/>
    </location>
</feature>
<reference evidence="2 3" key="1">
    <citation type="submission" date="2023-07" db="EMBL/GenBank/DDBJ databases">
        <title>Novel species of Thermanaerothrix with wide hydrolytic capabilities.</title>
        <authorList>
            <person name="Zayulina K.S."/>
            <person name="Podosokorskaya O.A."/>
            <person name="Elcheninov A.G."/>
        </authorList>
    </citation>
    <scope>NUCLEOTIDE SEQUENCE [LARGE SCALE GENOMIC DNA]</scope>
    <source>
        <strain evidence="2 3">4228-RoL</strain>
    </source>
</reference>
<sequence length="89" mass="10168">MMIWLLIQLIQALSTLLVIVVIVDVVLSYFLSPFHPIRSALDRIVEPLLTPIRRIVPPVQMIDFSPIILVILIQVVEWILVGVLSNMLR</sequence>
<gene>
    <name evidence="2" type="ORF">QYE77_01105</name>
</gene>
<keyword evidence="1" id="KW-0812">Transmembrane</keyword>
<feature type="transmembrane region" description="Helical" evidence="1">
    <location>
        <begin position="67"/>
        <end position="88"/>
    </location>
</feature>
<accession>A0ABU3NJ17</accession>
<dbReference type="Proteomes" id="UP001254165">
    <property type="component" value="Unassembled WGS sequence"/>
</dbReference>
<evidence type="ECO:0000313" key="2">
    <source>
        <dbReference type="EMBL" id="MDT8896849.1"/>
    </source>
</evidence>
<keyword evidence="1" id="KW-0472">Membrane</keyword>
<keyword evidence="1" id="KW-1133">Transmembrane helix</keyword>
<name>A0ABU3NJ17_9CHLR</name>
<proteinExistence type="predicted"/>
<organism evidence="2 3">
    <name type="scientific">Thermanaerothrix solaris</name>
    <dbReference type="NCBI Taxonomy" id="3058434"/>
    <lineage>
        <taxon>Bacteria</taxon>
        <taxon>Bacillati</taxon>
        <taxon>Chloroflexota</taxon>
        <taxon>Anaerolineae</taxon>
        <taxon>Anaerolineales</taxon>
        <taxon>Anaerolineaceae</taxon>
        <taxon>Thermanaerothrix</taxon>
    </lineage>
</organism>